<keyword evidence="4" id="KW-1185">Reference proteome</keyword>
<dbReference type="SUPFAM" id="SSF53067">
    <property type="entry name" value="Actin-like ATPase domain"/>
    <property type="match status" value="2"/>
</dbReference>
<protein>
    <submittedName>
        <fullName evidence="3">Chromosome segregation protein ParM</fullName>
    </submittedName>
</protein>
<dbReference type="RefSeq" id="WP_104386149.1">
    <property type="nucleotide sequence ID" value="NZ_PGEM01000008.1"/>
</dbReference>
<accession>A0A2S6CZB7</accession>
<evidence type="ECO:0000259" key="2">
    <source>
        <dbReference type="Pfam" id="PF21522"/>
    </source>
</evidence>
<sequence>MTDQPSAANPMNAAAIPMNRTPVAGTGAGTGTGATAAAATATATPINSVKTTSVGGKTILSVDLGRTSTKTCVSRDTNDVAFIPSNVKQTSIEQIRGGVFEAKASDPLMDLWLEYQGRGYAVGQLAADFGANLGVGQSKVEDALIKVLSSAGYFKLKDEIAVVLGLPFLSLEQFEKEKAQLIGLVTGSHTMNFRGESLSLNITKVWVMPEGYGSLLWSETQPNKGISVPDFTKISVGIVDIGHQTIDMIMVDNFRFARGASKSEDFGMSQFYEMVAKEIDNADSQSLALISAVNKPKGNRFYRPKGASKPTNLDDFLPNLTEQFSREICSRVLAWLPERVTDVIITGGGGEFFWEDIQRLLKEAQIKAYLAAPSRQANALGQFIYGEAQLSVAVRSARS</sequence>
<proteinExistence type="predicted"/>
<dbReference type="Pfam" id="PF21522">
    <property type="entry name" value="MreB-like_C"/>
    <property type="match status" value="1"/>
</dbReference>
<dbReference type="OrthoDB" id="525998at2"/>
<evidence type="ECO:0000313" key="4">
    <source>
        <dbReference type="Proteomes" id="UP000239589"/>
    </source>
</evidence>
<dbReference type="EMBL" id="PGEM01000008">
    <property type="protein sequence ID" value="PPJ65057.1"/>
    <property type="molecule type" value="Genomic_DNA"/>
</dbReference>
<dbReference type="InterPro" id="IPR043129">
    <property type="entry name" value="ATPase_NBD"/>
</dbReference>
<evidence type="ECO:0000259" key="1">
    <source>
        <dbReference type="Pfam" id="PF17989"/>
    </source>
</evidence>
<dbReference type="Pfam" id="PF17989">
    <property type="entry name" value="ALP_N"/>
    <property type="match status" value="1"/>
</dbReference>
<gene>
    <name evidence="3" type="ORF">CUN59_01330</name>
</gene>
<dbReference type="Gene3D" id="3.30.420.40">
    <property type="match status" value="2"/>
</dbReference>
<dbReference type="InterPro" id="IPR040607">
    <property type="entry name" value="ALP_N"/>
</dbReference>
<feature type="domain" description="Actin-like protein N-terminal" evidence="1">
    <location>
        <begin position="62"/>
        <end position="213"/>
    </location>
</feature>
<evidence type="ECO:0000313" key="3">
    <source>
        <dbReference type="EMBL" id="PPJ65057.1"/>
    </source>
</evidence>
<dbReference type="InterPro" id="IPR049067">
    <property type="entry name" value="MreB-like_C"/>
</dbReference>
<reference evidence="3 4" key="1">
    <citation type="submission" date="2018-02" db="EMBL/GenBank/DDBJ databases">
        <title>Discovery of a pederin family compound in a non-symbiotic bloom-forming cyanobacterium.</title>
        <authorList>
            <person name="Kust A."/>
            <person name="Mares J."/>
            <person name="Jokela J."/>
            <person name="Urajova P."/>
            <person name="Hajek J."/>
            <person name="Saurav K."/>
            <person name="Voracova K."/>
            <person name="Fewer D.P."/>
            <person name="Haapaniemi E."/>
            <person name="Permi P."/>
            <person name="Rehakova K."/>
            <person name="Sivonen K."/>
            <person name="Hrouzek P."/>
        </authorList>
    </citation>
    <scope>NUCLEOTIDE SEQUENCE [LARGE SCALE GENOMIC DNA]</scope>
    <source>
        <strain evidence="3 4">CHARLIE-1</strain>
    </source>
</reference>
<dbReference type="CDD" id="cd10227">
    <property type="entry name" value="ASKHA_NBD_ParM-like"/>
    <property type="match status" value="1"/>
</dbReference>
<name>A0A2S6CZB7_9CYAN</name>
<feature type="domain" description="Actin homologue MreB-like C-terminal" evidence="2">
    <location>
        <begin position="238"/>
        <end position="356"/>
    </location>
</feature>
<dbReference type="AlphaFoldDB" id="A0A2S6CZB7"/>
<organism evidence="3 4">
    <name type="scientific">Cuspidothrix issatschenkoi CHARLIE-1</name>
    <dbReference type="NCBI Taxonomy" id="2052836"/>
    <lineage>
        <taxon>Bacteria</taxon>
        <taxon>Bacillati</taxon>
        <taxon>Cyanobacteriota</taxon>
        <taxon>Cyanophyceae</taxon>
        <taxon>Nostocales</taxon>
        <taxon>Aphanizomenonaceae</taxon>
        <taxon>Cuspidothrix</taxon>
    </lineage>
</organism>
<dbReference type="Proteomes" id="UP000239589">
    <property type="component" value="Unassembled WGS sequence"/>
</dbReference>
<comment type="caution">
    <text evidence="3">The sequence shown here is derived from an EMBL/GenBank/DDBJ whole genome shotgun (WGS) entry which is preliminary data.</text>
</comment>